<comment type="cofactor">
    <cofactor evidence="2">
        <name>FAD</name>
        <dbReference type="ChEBI" id="CHEBI:57692"/>
    </cofactor>
</comment>
<keyword evidence="7 12" id="KW-0274">FAD</keyword>
<dbReference type="InterPro" id="IPR029320">
    <property type="entry name" value="Acyl-CoA_ox_N"/>
</dbReference>
<dbReference type="UniPathway" id="UPA00661"/>
<evidence type="ECO:0000256" key="1">
    <source>
        <dbReference type="ARBA" id="ARBA00001201"/>
    </source>
</evidence>
<keyword evidence="19" id="KW-1185">Reference proteome</keyword>
<dbReference type="GO" id="GO:0005504">
    <property type="term" value="F:fatty acid binding"/>
    <property type="evidence" value="ECO:0007669"/>
    <property type="project" value="TreeGrafter"/>
</dbReference>
<dbReference type="FunFam" id="1.20.140.10:FF:000015">
    <property type="entry name" value="Acyl-coenzyme A oxidase"/>
    <property type="match status" value="1"/>
</dbReference>
<feature type="binding site" evidence="14">
    <location>
        <position position="149"/>
    </location>
    <ligand>
        <name>FAD</name>
        <dbReference type="ChEBI" id="CHEBI:57692"/>
    </ligand>
</feature>
<keyword evidence="9" id="KW-0560">Oxidoreductase</keyword>
<dbReference type="AlphaFoldDB" id="A0A8E2JXX8"/>
<dbReference type="SUPFAM" id="SSF47203">
    <property type="entry name" value="Acyl-CoA dehydrogenase C-terminal domain-like"/>
    <property type="match status" value="2"/>
</dbReference>
<dbReference type="OrthoDB" id="538336at2759"/>
<reference evidence="18 19" key="1">
    <citation type="journal article" date="2016" name="Nat. Commun.">
        <title>Ectomycorrhizal ecology is imprinted in the genome of the dominant symbiotic fungus Cenococcum geophilum.</title>
        <authorList>
            <consortium name="DOE Joint Genome Institute"/>
            <person name="Peter M."/>
            <person name="Kohler A."/>
            <person name="Ohm R.A."/>
            <person name="Kuo A."/>
            <person name="Krutzmann J."/>
            <person name="Morin E."/>
            <person name="Arend M."/>
            <person name="Barry K.W."/>
            <person name="Binder M."/>
            <person name="Choi C."/>
            <person name="Clum A."/>
            <person name="Copeland A."/>
            <person name="Grisel N."/>
            <person name="Haridas S."/>
            <person name="Kipfer T."/>
            <person name="LaButti K."/>
            <person name="Lindquist E."/>
            <person name="Lipzen A."/>
            <person name="Maire R."/>
            <person name="Meier B."/>
            <person name="Mihaltcheva S."/>
            <person name="Molinier V."/>
            <person name="Murat C."/>
            <person name="Poggeler S."/>
            <person name="Quandt C.A."/>
            <person name="Sperisen C."/>
            <person name="Tritt A."/>
            <person name="Tisserant E."/>
            <person name="Crous P.W."/>
            <person name="Henrissat B."/>
            <person name="Nehls U."/>
            <person name="Egli S."/>
            <person name="Spatafora J.W."/>
            <person name="Grigoriev I.V."/>
            <person name="Martin F.M."/>
        </authorList>
    </citation>
    <scope>NUCLEOTIDE SEQUENCE [LARGE SCALE GENOMIC DNA]</scope>
    <source>
        <strain evidence="18 19">CBS 207.34</strain>
    </source>
</reference>
<dbReference type="FunFam" id="2.40.110.10:FF:000003">
    <property type="entry name" value="Acyl-coenzyme A oxidase"/>
    <property type="match status" value="1"/>
</dbReference>
<comment type="similarity">
    <text evidence="5 12">Belongs to the acyl-CoA oxidase family.</text>
</comment>
<dbReference type="PIRSF" id="PIRSF000168">
    <property type="entry name" value="Acyl-CoA_oxidase"/>
    <property type="match status" value="1"/>
</dbReference>
<dbReference type="InterPro" id="IPR037069">
    <property type="entry name" value="AcylCoA_DH/ox_N_sf"/>
</dbReference>
<evidence type="ECO:0000259" key="17">
    <source>
        <dbReference type="Pfam" id="PF22924"/>
    </source>
</evidence>
<dbReference type="GO" id="GO:0071949">
    <property type="term" value="F:FAD binding"/>
    <property type="evidence" value="ECO:0007669"/>
    <property type="project" value="InterPro"/>
</dbReference>
<dbReference type="SUPFAM" id="SSF56645">
    <property type="entry name" value="Acyl-CoA dehydrogenase NM domain-like"/>
    <property type="match status" value="1"/>
</dbReference>
<dbReference type="InterPro" id="IPR002655">
    <property type="entry name" value="Acyl-CoA_oxidase_C"/>
</dbReference>
<name>A0A8E2JXX8_9PEZI</name>
<evidence type="ECO:0000256" key="9">
    <source>
        <dbReference type="ARBA" id="ARBA00023002"/>
    </source>
</evidence>
<evidence type="ECO:0000259" key="16">
    <source>
        <dbReference type="Pfam" id="PF14749"/>
    </source>
</evidence>
<evidence type="ECO:0000256" key="6">
    <source>
        <dbReference type="ARBA" id="ARBA00022630"/>
    </source>
</evidence>
<dbReference type="PANTHER" id="PTHR10909">
    <property type="entry name" value="ELECTRON TRANSPORT OXIDOREDUCTASE"/>
    <property type="match status" value="1"/>
</dbReference>
<evidence type="ECO:0000256" key="12">
    <source>
        <dbReference type="PIRNR" id="PIRNR000168"/>
    </source>
</evidence>
<evidence type="ECO:0000256" key="13">
    <source>
        <dbReference type="PIRSR" id="PIRSR000168-1"/>
    </source>
</evidence>
<keyword evidence="10" id="KW-0443">Lipid metabolism</keyword>
<evidence type="ECO:0000256" key="7">
    <source>
        <dbReference type="ARBA" id="ARBA00022827"/>
    </source>
</evidence>
<organism evidence="18 19">
    <name type="scientific">Glonium stellatum</name>
    <dbReference type="NCBI Taxonomy" id="574774"/>
    <lineage>
        <taxon>Eukaryota</taxon>
        <taxon>Fungi</taxon>
        <taxon>Dikarya</taxon>
        <taxon>Ascomycota</taxon>
        <taxon>Pezizomycotina</taxon>
        <taxon>Dothideomycetes</taxon>
        <taxon>Pleosporomycetidae</taxon>
        <taxon>Gloniales</taxon>
        <taxon>Gloniaceae</taxon>
        <taxon>Glonium</taxon>
    </lineage>
</organism>
<dbReference type="InterPro" id="IPR055060">
    <property type="entry name" value="ACOX_C_alpha1"/>
</dbReference>
<evidence type="ECO:0000313" key="19">
    <source>
        <dbReference type="Proteomes" id="UP000250140"/>
    </source>
</evidence>
<evidence type="ECO:0000256" key="11">
    <source>
        <dbReference type="ARBA" id="ARBA00023140"/>
    </source>
</evidence>
<comment type="pathway">
    <text evidence="4">Lipid metabolism; peroxisomal fatty acid beta-oxidation.</text>
</comment>
<feature type="active site" description="Proton acceptor" evidence="13">
    <location>
        <position position="443"/>
    </location>
</feature>
<keyword evidence="11" id="KW-0576">Peroxisome</keyword>
<dbReference type="InterPro" id="IPR036250">
    <property type="entry name" value="AcylCo_DH-like_C"/>
</dbReference>
<gene>
    <name evidence="18" type="ORF">AOQ84DRAFT_385223</name>
</gene>
<dbReference type="Gene3D" id="1.10.540.10">
    <property type="entry name" value="Acyl-CoA dehydrogenase/oxidase, N-terminal domain"/>
    <property type="match status" value="1"/>
</dbReference>
<keyword evidence="6 12" id="KW-0285">Flavoprotein</keyword>
<evidence type="ECO:0000313" key="18">
    <source>
        <dbReference type="EMBL" id="OCL13700.1"/>
    </source>
</evidence>
<sequence length="688" mass="77233">MPDFSDHLKPAEDGAAILAAEREGSAISVQELSEHLLSRNDFLSRQAQIVKVLEKEKLFSKKQQMNLSRPDRYYLGLARAKALRRLVERHGWDHEDYKIAEYLTDEMSPFHLQLTMFATTVQEQGNDEQRAYWMPKITNFDIVGCYAQTELGHGSNVRGIETIATWDPKTKEFEIHSPYLTASKWWNGGMGRTATHAIVVAQLLLPQNGEPTKYTSHGHQPFIIQIRDSKTHQPLSGVIIGDIGPKYGYASMDNGYMLFDHFRVPHSAMLSRYVQLNAETGALTKQGHPALVYGSLTYVRTNIIMHARLILARAVTVAVRYTAIRRQFRDRDSKDLNRPELAVLDYPTVQIRILPLLATTFALHYTGEMMYTLYNRTRDSIEKGNFSAIAELHSASSGLKSLCTTLAADGIETCRRAMGGHGFGGGSGLVGINADYLSKPTVEGDNWMITQQVAAYLIKKMTSAVEKQGTLPIDATDALFQNYLEERSRKSPVDVIRGNEMDDNAIVEAFKWRAADLSYRAYKSRIAEKKPWNSLLIQLHKLSRAFSEQILINNFHAVLSSISISKTTSNALRNCFCLYALYTMDTDSRSFSTTNAVTSSSLDALPDAILSLMAEIRPHAVKLVDSWAIPDYLLDSALGRYDGKVYEDLYDRAHRQNPLNKVTFNPDWRTEEIVLGSGDGGKSILAKL</sequence>
<evidence type="ECO:0000256" key="2">
    <source>
        <dbReference type="ARBA" id="ARBA00001974"/>
    </source>
</evidence>
<dbReference type="GO" id="GO:0003997">
    <property type="term" value="F:acyl-CoA oxidase activity"/>
    <property type="evidence" value="ECO:0007669"/>
    <property type="project" value="UniProtKB-EC"/>
</dbReference>
<feature type="domain" description="Acyl-coenzyme A oxidase N-terminal" evidence="16">
    <location>
        <begin position="28"/>
        <end position="143"/>
    </location>
</feature>
<dbReference type="Pfam" id="PF14749">
    <property type="entry name" value="Acyl-CoA_ox_N"/>
    <property type="match status" value="1"/>
</dbReference>
<dbReference type="InterPro" id="IPR046373">
    <property type="entry name" value="Acyl-CoA_Oxase/DH_mid-dom_sf"/>
</dbReference>
<dbReference type="InterPro" id="IPR012258">
    <property type="entry name" value="Acyl-CoA_oxidase"/>
</dbReference>
<dbReference type="Gene3D" id="1.20.140.10">
    <property type="entry name" value="Butyryl-CoA Dehydrogenase, subunit A, domain 3"/>
    <property type="match status" value="2"/>
</dbReference>
<comment type="subcellular location">
    <subcellularLocation>
        <location evidence="3">Peroxisome</location>
    </subcellularLocation>
</comment>
<protein>
    <recommendedName>
        <fullName evidence="12">Acyl-coenzyme A oxidase</fullName>
    </recommendedName>
</protein>
<evidence type="ECO:0000256" key="8">
    <source>
        <dbReference type="ARBA" id="ARBA00022832"/>
    </source>
</evidence>
<feature type="domain" description="Acyl-CoA oxidase C-terminal" evidence="15">
    <location>
        <begin position="504"/>
        <end position="669"/>
    </location>
</feature>
<dbReference type="Pfam" id="PF01756">
    <property type="entry name" value="ACOX"/>
    <property type="match status" value="1"/>
</dbReference>
<evidence type="ECO:0000256" key="14">
    <source>
        <dbReference type="PIRSR" id="PIRSR000168-2"/>
    </source>
</evidence>
<feature type="domain" description="Acyl-CoA oxidase C-alpha1" evidence="17">
    <location>
        <begin position="293"/>
        <end position="458"/>
    </location>
</feature>
<dbReference type="Gene3D" id="2.40.110.10">
    <property type="entry name" value="Butyryl-CoA Dehydrogenase, subunit A, domain 2"/>
    <property type="match status" value="1"/>
</dbReference>
<dbReference type="Proteomes" id="UP000250140">
    <property type="component" value="Unassembled WGS sequence"/>
</dbReference>
<dbReference type="EMBL" id="KV748682">
    <property type="protein sequence ID" value="OCL13700.1"/>
    <property type="molecule type" value="Genomic_DNA"/>
</dbReference>
<comment type="catalytic activity">
    <reaction evidence="1">
        <text>a 2,3-saturated acyl-CoA + O2 = a (2E)-enoyl-CoA + H2O2</text>
        <dbReference type="Rhea" id="RHEA:38959"/>
        <dbReference type="ChEBI" id="CHEBI:15379"/>
        <dbReference type="ChEBI" id="CHEBI:16240"/>
        <dbReference type="ChEBI" id="CHEBI:58856"/>
        <dbReference type="ChEBI" id="CHEBI:65111"/>
        <dbReference type="EC" id="1.3.3.6"/>
    </reaction>
</comment>
<dbReference type="Pfam" id="PF22924">
    <property type="entry name" value="ACOX_C_alpha1"/>
    <property type="match status" value="1"/>
</dbReference>
<evidence type="ECO:0000256" key="4">
    <source>
        <dbReference type="ARBA" id="ARBA00004846"/>
    </source>
</evidence>
<evidence type="ECO:0000259" key="15">
    <source>
        <dbReference type="Pfam" id="PF01756"/>
    </source>
</evidence>
<keyword evidence="8" id="KW-0276">Fatty acid metabolism</keyword>
<proteinExistence type="inferred from homology"/>
<dbReference type="PANTHER" id="PTHR10909:SF250">
    <property type="entry name" value="PEROXISOMAL ACYL-COENZYME A OXIDASE 1"/>
    <property type="match status" value="1"/>
</dbReference>
<dbReference type="GO" id="GO:0055088">
    <property type="term" value="P:lipid homeostasis"/>
    <property type="evidence" value="ECO:0007669"/>
    <property type="project" value="TreeGrafter"/>
</dbReference>
<dbReference type="GO" id="GO:0033540">
    <property type="term" value="P:fatty acid beta-oxidation using acyl-CoA oxidase"/>
    <property type="evidence" value="ECO:0007669"/>
    <property type="project" value="UniProtKB-UniPathway"/>
</dbReference>
<accession>A0A8E2JXX8</accession>
<dbReference type="FunFam" id="1.20.140.10:FF:000013">
    <property type="entry name" value="Acyl-coenzyme A oxidase"/>
    <property type="match status" value="1"/>
</dbReference>
<evidence type="ECO:0000256" key="3">
    <source>
        <dbReference type="ARBA" id="ARBA00004275"/>
    </source>
</evidence>
<evidence type="ECO:0000256" key="10">
    <source>
        <dbReference type="ARBA" id="ARBA00023098"/>
    </source>
</evidence>
<dbReference type="InterPro" id="IPR009100">
    <property type="entry name" value="AcylCoA_DH/oxidase_NM_dom_sf"/>
</dbReference>
<feature type="binding site" evidence="14">
    <location>
        <position position="188"/>
    </location>
    <ligand>
        <name>FAD</name>
        <dbReference type="ChEBI" id="CHEBI:57692"/>
    </ligand>
</feature>
<dbReference type="GO" id="GO:0005777">
    <property type="term" value="C:peroxisome"/>
    <property type="evidence" value="ECO:0007669"/>
    <property type="project" value="UniProtKB-SubCell"/>
</dbReference>
<evidence type="ECO:0000256" key="5">
    <source>
        <dbReference type="ARBA" id="ARBA00006288"/>
    </source>
</evidence>